<comment type="caution">
    <text evidence="1">Lacks conserved residue(s) required for the propagation of feature annotation.</text>
</comment>
<dbReference type="PANTHER" id="PTHR46298">
    <property type="entry name" value="ANDROGLOBIN"/>
    <property type="match status" value="1"/>
</dbReference>
<organism evidence="4 5">
    <name type="scientific">Macrostomum lignano</name>
    <dbReference type="NCBI Taxonomy" id="282301"/>
    <lineage>
        <taxon>Eukaryota</taxon>
        <taxon>Metazoa</taxon>
        <taxon>Spiralia</taxon>
        <taxon>Lophotrochozoa</taxon>
        <taxon>Platyhelminthes</taxon>
        <taxon>Rhabditophora</taxon>
        <taxon>Macrostomorpha</taxon>
        <taxon>Macrostomida</taxon>
        <taxon>Macrostomidae</taxon>
        <taxon>Macrostomum</taxon>
    </lineage>
</organism>
<dbReference type="GO" id="GO:0004198">
    <property type="term" value="F:calcium-dependent cysteine-type endopeptidase activity"/>
    <property type="evidence" value="ECO:0007669"/>
    <property type="project" value="InterPro"/>
</dbReference>
<evidence type="ECO:0000256" key="2">
    <source>
        <dbReference type="SAM" id="MobiDB-lite"/>
    </source>
</evidence>
<dbReference type="InterPro" id="IPR001300">
    <property type="entry name" value="Peptidase_C2_calpain_cat"/>
</dbReference>
<evidence type="ECO:0000313" key="4">
    <source>
        <dbReference type="Proteomes" id="UP000095280"/>
    </source>
</evidence>
<dbReference type="SUPFAM" id="SSF54001">
    <property type="entry name" value="Cysteine proteinases"/>
    <property type="match status" value="1"/>
</dbReference>
<dbReference type="Proteomes" id="UP000095280">
    <property type="component" value="Unplaced"/>
</dbReference>
<name>A0A1I8I6V0_9PLAT</name>
<dbReference type="InterPro" id="IPR038765">
    <property type="entry name" value="Papain-like_cys_pep_sf"/>
</dbReference>
<feature type="compositionally biased region" description="Basic and acidic residues" evidence="2">
    <location>
        <begin position="125"/>
        <end position="137"/>
    </location>
</feature>
<sequence>IRLFHLHAAKATGAEPAEVLVSPDGLIYGFRPWEHIYSIGKLGKSPNIPVYNPYGKYVGQWRKIYVDDSLPLDECGRCLLPMTARFLELWPALLTKALIKVRPRKSLEKSAAVAVDGKQTGKTASEAKLKGKDDKKLQRVTKRVSKV</sequence>
<evidence type="ECO:0000256" key="1">
    <source>
        <dbReference type="PROSITE-ProRule" id="PRU00239"/>
    </source>
</evidence>
<accession>A0A1I8I6V0</accession>
<proteinExistence type="predicted"/>
<protein>
    <submittedName>
        <fullName evidence="5">Calpain catalytic domain-containing protein</fullName>
    </submittedName>
</protein>
<dbReference type="PROSITE" id="PS50203">
    <property type="entry name" value="CALPAIN_CAT"/>
    <property type="match status" value="1"/>
</dbReference>
<dbReference type="InterPro" id="IPR053033">
    <property type="entry name" value="Androglobin-like"/>
</dbReference>
<dbReference type="GO" id="GO:0006508">
    <property type="term" value="P:proteolysis"/>
    <property type="evidence" value="ECO:0007669"/>
    <property type="project" value="InterPro"/>
</dbReference>
<feature type="domain" description="Calpain catalytic" evidence="3">
    <location>
        <begin position="59"/>
        <end position="102"/>
    </location>
</feature>
<evidence type="ECO:0000259" key="3">
    <source>
        <dbReference type="PROSITE" id="PS50203"/>
    </source>
</evidence>
<dbReference type="WBParaSite" id="maker-uti_cns_0010144-snap-gene-0.2-mRNA-1">
    <property type="protein sequence ID" value="maker-uti_cns_0010144-snap-gene-0.2-mRNA-1"/>
    <property type="gene ID" value="maker-uti_cns_0010144-snap-gene-0.2"/>
</dbReference>
<dbReference type="AlphaFoldDB" id="A0A1I8I6V0"/>
<keyword evidence="4" id="KW-1185">Reference proteome</keyword>
<dbReference type="PANTHER" id="PTHR46298:SF1">
    <property type="entry name" value="ANDROGLOBIN"/>
    <property type="match status" value="1"/>
</dbReference>
<evidence type="ECO:0000313" key="5">
    <source>
        <dbReference type="WBParaSite" id="maker-uti_cns_0010144-snap-gene-0.2-mRNA-1"/>
    </source>
</evidence>
<feature type="region of interest" description="Disordered" evidence="2">
    <location>
        <begin position="117"/>
        <end position="147"/>
    </location>
</feature>
<reference evidence="5" key="1">
    <citation type="submission" date="2016-11" db="UniProtKB">
        <authorList>
            <consortium name="WormBaseParasite"/>
        </authorList>
    </citation>
    <scope>IDENTIFICATION</scope>
</reference>
<feature type="compositionally biased region" description="Basic residues" evidence="2">
    <location>
        <begin position="138"/>
        <end position="147"/>
    </location>
</feature>